<evidence type="ECO:0000313" key="3">
    <source>
        <dbReference type="EMBL" id="QQP53230.1"/>
    </source>
</evidence>
<name>A0A7T8KC88_CALRO</name>
<comment type="subcellular location">
    <subcellularLocation>
        <location evidence="1">Cytoplasm</location>
    </subcellularLocation>
</comment>
<dbReference type="GO" id="GO:0005737">
    <property type="term" value="C:cytoplasm"/>
    <property type="evidence" value="ECO:0007669"/>
    <property type="project" value="UniProtKB-SubCell"/>
</dbReference>
<evidence type="ECO:0000256" key="2">
    <source>
        <dbReference type="ARBA" id="ARBA00022490"/>
    </source>
</evidence>
<feature type="non-terminal residue" evidence="3">
    <location>
        <position position="1"/>
    </location>
</feature>
<dbReference type="Pfam" id="PF03250">
    <property type="entry name" value="Tropomodulin"/>
    <property type="match status" value="1"/>
</dbReference>
<protein>
    <submittedName>
        <fullName evidence="3">Uncharacterized protein</fullName>
    </submittedName>
</protein>
<dbReference type="Proteomes" id="UP000595437">
    <property type="component" value="Chromosome 3"/>
</dbReference>
<dbReference type="OrthoDB" id="2163268at2759"/>
<proteinExistence type="predicted"/>
<reference evidence="4" key="1">
    <citation type="submission" date="2021-01" db="EMBL/GenBank/DDBJ databases">
        <title>Caligus Genome Assembly.</title>
        <authorList>
            <person name="Gallardo-Escarate C."/>
        </authorList>
    </citation>
    <scope>NUCLEOTIDE SEQUENCE [LARGE SCALE GENOMIC DNA]</scope>
</reference>
<sequence length="52" mass="5828">DSSMPPSMRCVYKCEKEGSDSLNRKAMLNQLQEVALTTPDKERAGQVCPRNN</sequence>
<accession>A0A7T8KC88</accession>
<dbReference type="GO" id="GO:0005523">
    <property type="term" value="F:tropomyosin binding"/>
    <property type="evidence" value="ECO:0007669"/>
    <property type="project" value="InterPro"/>
</dbReference>
<dbReference type="InterPro" id="IPR004934">
    <property type="entry name" value="TMOD"/>
</dbReference>
<evidence type="ECO:0000313" key="4">
    <source>
        <dbReference type="Proteomes" id="UP000595437"/>
    </source>
</evidence>
<gene>
    <name evidence="3" type="ORF">FKW44_005632</name>
</gene>
<dbReference type="AlphaFoldDB" id="A0A7T8KC88"/>
<evidence type="ECO:0000256" key="1">
    <source>
        <dbReference type="ARBA" id="ARBA00004496"/>
    </source>
</evidence>
<organism evidence="3 4">
    <name type="scientific">Caligus rogercresseyi</name>
    <name type="common">Sea louse</name>
    <dbReference type="NCBI Taxonomy" id="217165"/>
    <lineage>
        <taxon>Eukaryota</taxon>
        <taxon>Metazoa</taxon>
        <taxon>Ecdysozoa</taxon>
        <taxon>Arthropoda</taxon>
        <taxon>Crustacea</taxon>
        <taxon>Multicrustacea</taxon>
        <taxon>Hexanauplia</taxon>
        <taxon>Copepoda</taxon>
        <taxon>Siphonostomatoida</taxon>
        <taxon>Caligidae</taxon>
        <taxon>Caligus</taxon>
    </lineage>
</organism>
<keyword evidence="2" id="KW-0963">Cytoplasm</keyword>
<dbReference type="EMBL" id="CP045892">
    <property type="protein sequence ID" value="QQP53230.1"/>
    <property type="molecule type" value="Genomic_DNA"/>
</dbReference>
<dbReference type="GO" id="GO:0051694">
    <property type="term" value="P:pointed-end actin filament capping"/>
    <property type="evidence" value="ECO:0007669"/>
    <property type="project" value="InterPro"/>
</dbReference>
<keyword evidence="4" id="KW-1185">Reference proteome</keyword>